<dbReference type="AlphaFoldDB" id="A0A419F5B8"/>
<dbReference type="Pfam" id="PF04909">
    <property type="entry name" value="Amidohydro_2"/>
    <property type="match status" value="1"/>
</dbReference>
<dbReference type="Proteomes" id="UP000285961">
    <property type="component" value="Unassembled WGS sequence"/>
</dbReference>
<dbReference type="InterPro" id="IPR032466">
    <property type="entry name" value="Metal_Hydrolase"/>
</dbReference>
<dbReference type="PANTHER" id="PTHR21240:SF28">
    <property type="entry name" value="ISO-OROTATE DECARBOXYLASE (EUROFUNG)"/>
    <property type="match status" value="1"/>
</dbReference>
<reference evidence="3 4" key="1">
    <citation type="journal article" date="2017" name="ISME J.">
        <title>Energy and carbon metabolisms in a deep terrestrial subsurface fluid microbial community.</title>
        <authorList>
            <person name="Momper L."/>
            <person name="Jungbluth S.P."/>
            <person name="Lee M.D."/>
            <person name="Amend J.P."/>
        </authorList>
    </citation>
    <scope>NUCLEOTIDE SEQUENCE [LARGE SCALE GENOMIC DNA]</scope>
    <source>
        <strain evidence="3">SURF_17</strain>
    </source>
</reference>
<dbReference type="InterPro" id="IPR006680">
    <property type="entry name" value="Amidohydro-rel"/>
</dbReference>
<evidence type="ECO:0000256" key="1">
    <source>
        <dbReference type="ARBA" id="ARBA00023239"/>
    </source>
</evidence>
<dbReference type="InterPro" id="IPR032465">
    <property type="entry name" value="ACMSD"/>
</dbReference>
<evidence type="ECO:0000313" key="3">
    <source>
        <dbReference type="EMBL" id="RJP73521.1"/>
    </source>
</evidence>
<name>A0A419F5B8_9BACT</name>
<dbReference type="SUPFAM" id="SSF51556">
    <property type="entry name" value="Metallo-dependent hydrolases"/>
    <property type="match status" value="1"/>
</dbReference>
<accession>A0A419F5B8</accession>
<organism evidence="3 4">
    <name type="scientific">Candidatus Abyssobacteria bacterium SURF_17</name>
    <dbReference type="NCBI Taxonomy" id="2093361"/>
    <lineage>
        <taxon>Bacteria</taxon>
        <taxon>Pseudomonadati</taxon>
        <taxon>Candidatus Hydrogenedentota</taxon>
        <taxon>Candidatus Abyssobacteria</taxon>
    </lineage>
</organism>
<dbReference type="GO" id="GO:0016831">
    <property type="term" value="F:carboxy-lyase activity"/>
    <property type="evidence" value="ECO:0007669"/>
    <property type="project" value="InterPro"/>
</dbReference>
<keyword evidence="1" id="KW-0456">Lyase</keyword>
<dbReference type="EMBL" id="QZKI01000026">
    <property type="protein sequence ID" value="RJP73521.1"/>
    <property type="molecule type" value="Genomic_DNA"/>
</dbReference>
<feature type="domain" description="Amidohydrolase-related" evidence="2">
    <location>
        <begin position="59"/>
        <end position="334"/>
    </location>
</feature>
<proteinExistence type="predicted"/>
<sequence length="338" mass="39126">MENYKSRIAHKIDVHTHLFADTDCMLHLMDTHGVEKSILLAMGMDNQEVMKYNESICFKHTRAHPDRLAVMVTFDLTTIDEPDYARKQREHLARSKEVGAVGIKVSKELGLVARERSGILIAPDDPRLDPVWDKASELGMPVLIHIGDPPAYWRPVDEYNPWRLLLEEIPAWVYYGRENFPSFEELMRRRNNVIRKHPNTTFIGAHLGSDAWDMEVAHVAANLDEFPNFFVDASAVVDEAGRHPEKTRELFVKCADRIMHGTDIIVMSALDKTSEVEQWTEEMGRYNSTIFRFYETEDEAIPPSEPRLRNWNIRGINLPDDILRKIYYENARRIIPGL</sequence>
<gene>
    <name evidence="3" type="ORF">C4532_04205</name>
</gene>
<evidence type="ECO:0000313" key="4">
    <source>
        <dbReference type="Proteomes" id="UP000285961"/>
    </source>
</evidence>
<comment type="caution">
    <text evidence="3">The sequence shown here is derived from an EMBL/GenBank/DDBJ whole genome shotgun (WGS) entry which is preliminary data.</text>
</comment>
<dbReference type="PANTHER" id="PTHR21240">
    <property type="entry name" value="2-AMINO-3-CARBOXYLMUCONATE-6-SEMIALDEHYDE DECARBOXYLASE"/>
    <property type="match status" value="1"/>
</dbReference>
<dbReference type="GO" id="GO:0019748">
    <property type="term" value="P:secondary metabolic process"/>
    <property type="evidence" value="ECO:0007669"/>
    <property type="project" value="TreeGrafter"/>
</dbReference>
<dbReference type="GO" id="GO:0016787">
    <property type="term" value="F:hydrolase activity"/>
    <property type="evidence" value="ECO:0007669"/>
    <property type="project" value="InterPro"/>
</dbReference>
<protein>
    <recommendedName>
        <fullName evidence="2">Amidohydrolase-related domain-containing protein</fullName>
    </recommendedName>
</protein>
<evidence type="ECO:0000259" key="2">
    <source>
        <dbReference type="Pfam" id="PF04909"/>
    </source>
</evidence>
<dbReference type="GO" id="GO:0005737">
    <property type="term" value="C:cytoplasm"/>
    <property type="evidence" value="ECO:0007669"/>
    <property type="project" value="TreeGrafter"/>
</dbReference>
<dbReference type="Gene3D" id="3.20.20.140">
    <property type="entry name" value="Metal-dependent hydrolases"/>
    <property type="match status" value="1"/>
</dbReference>